<dbReference type="GeneID" id="93914447"/>
<comment type="caution">
    <text evidence="1">The sequence shown here is derived from an EMBL/GenBank/DDBJ whole genome shotgun (WGS) entry which is preliminary data.</text>
</comment>
<sequence length="42" mass="4444">METCSSQLLAKAYAVGSISAARSIVRWTDGGYGYVGYVKQVG</sequence>
<dbReference type="RefSeq" id="WP_269148166.1">
    <property type="nucleotide sequence ID" value="NZ_JAUJGC010000039.1"/>
</dbReference>
<dbReference type="Proteomes" id="UP001172310">
    <property type="component" value="Unassembled WGS sequence"/>
</dbReference>
<reference evidence="1" key="1">
    <citation type="submission" date="2023-07" db="EMBL/GenBank/DDBJ databases">
        <title>SVep1, a Temperate Phage of Human Oral Commensal Streptococcus vestibularis.</title>
        <authorList>
            <person name="Wu M."/>
            <person name="Zhu Y."/>
            <person name="Li Y."/>
        </authorList>
    </citation>
    <scope>NUCLEOTIDE SEQUENCE</scope>
    <source>
        <strain evidence="1">SVE8</strain>
    </source>
</reference>
<name>A0AAW7QH23_STRVE</name>
<evidence type="ECO:0000313" key="1">
    <source>
        <dbReference type="EMBL" id="MDN5270193.1"/>
    </source>
</evidence>
<dbReference type="EMBL" id="JAUJGC010000039">
    <property type="protein sequence ID" value="MDN5270193.1"/>
    <property type="molecule type" value="Genomic_DNA"/>
</dbReference>
<dbReference type="AlphaFoldDB" id="A0AAW7QH23"/>
<protein>
    <submittedName>
        <fullName evidence="1">Uncharacterized protein</fullName>
    </submittedName>
</protein>
<evidence type="ECO:0000313" key="2">
    <source>
        <dbReference type="Proteomes" id="UP001172310"/>
    </source>
</evidence>
<organism evidence="1 2">
    <name type="scientific">Streptococcus vestibularis</name>
    <dbReference type="NCBI Taxonomy" id="1343"/>
    <lineage>
        <taxon>Bacteria</taxon>
        <taxon>Bacillati</taxon>
        <taxon>Bacillota</taxon>
        <taxon>Bacilli</taxon>
        <taxon>Lactobacillales</taxon>
        <taxon>Streptococcaceae</taxon>
        <taxon>Streptococcus</taxon>
    </lineage>
</organism>
<proteinExistence type="predicted"/>
<accession>A0AAW7QH23</accession>
<dbReference type="Gene3D" id="3.90.1720.10">
    <property type="entry name" value="endopeptidase domain like (from Nostoc punctiforme)"/>
    <property type="match status" value="1"/>
</dbReference>
<gene>
    <name evidence="1" type="ORF">QY913_08760</name>
</gene>